<reference evidence="2" key="1">
    <citation type="journal article" date="2020" name="Cell">
        <title>Large-Scale Comparative Analyses of Tick Genomes Elucidate Their Genetic Diversity and Vector Capacities.</title>
        <authorList>
            <consortium name="Tick Genome and Microbiome Consortium (TIGMIC)"/>
            <person name="Jia N."/>
            <person name="Wang J."/>
            <person name="Shi W."/>
            <person name="Du L."/>
            <person name="Sun Y."/>
            <person name="Zhan W."/>
            <person name="Jiang J.F."/>
            <person name="Wang Q."/>
            <person name="Zhang B."/>
            <person name="Ji P."/>
            <person name="Bell-Sakyi L."/>
            <person name="Cui X.M."/>
            <person name="Yuan T.T."/>
            <person name="Jiang B.G."/>
            <person name="Yang W.F."/>
            <person name="Lam T.T."/>
            <person name="Chang Q.C."/>
            <person name="Ding S.J."/>
            <person name="Wang X.J."/>
            <person name="Zhu J.G."/>
            <person name="Ruan X.D."/>
            <person name="Zhao L."/>
            <person name="Wei J.T."/>
            <person name="Ye R.Z."/>
            <person name="Que T.C."/>
            <person name="Du C.H."/>
            <person name="Zhou Y.H."/>
            <person name="Cheng J.X."/>
            <person name="Dai P.F."/>
            <person name="Guo W.B."/>
            <person name="Han X.H."/>
            <person name="Huang E.J."/>
            <person name="Li L.F."/>
            <person name="Wei W."/>
            <person name="Gao Y.C."/>
            <person name="Liu J.Z."/>
            <person name="Shao H.Z."/>
            <person name="Wang X."/>
            <person name="Wang C.C."/>
            <person name="Yang T.C."/>
            <person name="Huo Q.B."/>
            <person name="Li W."/>
            <person name="Chen H.Y."/>
            <person name="Chen S.E."/>
            <person name="Zhou L.G."/>
            <person name="Ni X.B."/>
            <person name="Tian J.H."/>
            <person name="Sheng Y."/>
            <person name="Liu T."/>
            <person name="Pan Y.S."/>
            <person name="Xia L.Y."/>
            <person name="Li J."/>
            <person name="Zhao F."/>
            <person name="Cao W.C."/>
        </authorList>
    </citation>
    <scope>NUCLEOTIDE SEQUENCE</scope>
    <source>
        <strain evidence="2">Rmic-2018</strain>
    </source>
</reference>
<dbReference type="EMBL" id="JABSTU010000003">
    <property type="protein sequence ID" value="KAH8035421.1"/>
    <property type="molecule type" value="Genomic_DNA"/>
</dbReference>
<dbReference type="AlphaFoldDB" id="A0A9J6EMV2"/>
<accession>A0A9J6EMV2</accession>
<organism evidence="2 3">
    <name type="scientific">Rhipicephalus microplus</name>
    <name type="common">Cattle tick</name>
    <name type="synonym">Boophilus microplus</name>
    <dbReference type="NCBI Taxonomy" id="6941"/>
    <lineage>
        <taxon>Eukaryota</taxon>
        <taxon>Metazoa</taxon>
        <taxon>Ecdysozoa</taxon>
        <taxon>Arthropoda</taxon>
        <taxon>Chelicerata</taxon>
        <taxon>Arachnida</taxon>
        <taxon>Acari</taxon>
        <taxon>Parasitiformes</taxon>
        <taxon>Ixodida</taxon>
        <taxon>Ixodoidea</taxon>
        <taxon>Ixodidae</taxon>
        <taxon>Rhipicephalinae</taxon>
        <taxon>Rhipicephalus</taxon>
        <taxon>Boophilus</taxon>
    </lineage>
</organism>
<keyword evidence="3" id="KW-1185">Reference proteome</keyword>
<evidence type="ECO:0000313" key="2">
    <source>
        <dbReference type="EMBL" id="KAH8035421.1"/>
    </source>
</evidence>
<name>A0A9J6EMV2_RHIMP</name>
<protein>
    <submittedName>
        <fullName evidence="2">Uncharacterized protein</fullName>
    </submittedName>
</protein>
<feature type="region of interest" description="Disordered" evidence="1">
    <location>
        <begin position="153"/>
        <end position="173"/>
    </location>
</feature>
<sequence>MEQRYPVSAYVAAPGNTSRGVTRGIEADLPDSELQRLLLTPHYPVLLGVRRIKNTTVILPFNGLKVMNYVHCGMLLVRCTLYKRQLDTCTSAAASVTARTCARLQPRKFVSIAVGKSPVVNISVFNQNVHCADKLMLRALAYAQTAIRCSTSSDTDTADAADATPVNPLEATQ</sequence>
<proteinExistence type="predicted"/>
<dbReference type="Proteomes" id="UP000821866">
    <property type="component" value="Chromosome 11"/>
</dbReference>
<evidence type="ECO:0000313" key="3">
    <source>
        <dbReference type="Proteomes" id="UP000821866"/>
    </source>
</evidence>
<feature type="compositionally biased region" description="Low complexity" evidence="1">
    <location>
        <begin position="153"/>
        <end position="164"/>
    </location>
</feature>
<reference evidence="2" key="2">
    <citation type="submission" date="2021-09" db="EMBL/GenBank/DDBJ databases">
        <authorList>
            <person name="Jia N."/>
            <person name="Wang J."/>
            <person name="Shi W."/>
            <person name="Du L."/>
            <person name="Sun Y."/>
            <person name="Zhan W."/>
            <person name="Jiang J."/>
            <person name="Wang Q."/>
            <person name="Zhang B."/>
            <person name="Ji P."/>
            <person name="Sakyi L.B."/>
            <person name="Cui X."/>
            <person name="Yuan T."/>
            <person name="Jiang B."/>
            <person name="Yang W."/>
            <person name="Lam T.T.-Y."/>
            <person name="Chang Q."/>
            <person name="Ding S."/>
            <person name="Wang X."/>
            <person name="Zhu J."/>
            <person name="Ruan X."/>
            <person name="Zhao L."/>
            <person name="Wei J."/>
            <person name="Que T."/>
            <person name="Du C."/>
            <person name="Cheng J."/>
            <person name="Dai P."/>
            <person name="Han X."/>
            <person name="Huang E."/>
            <person name="Gao Y."/>
            <person name="Liu J."/>
            <person name="Shao H."/>
            <person name="Ye R."/>
            <person name="Li L."/>
            <person name="Wei W."/>
            <person name="Wang X."/>
            <person name="Wang C."/>
            <person name="Huo Q."/>
            <person name="Li W."/>
            <person name="Guo W."/>
            <person name="Chen H."/>
            <person name="Chen S."/>
            <person name="Zhou L."/>
            <person name="Zhou L."/>
            <person name="Ni X."/>
            <person name="Tian J."/>
            <person name="Zhou Y."/>
            <person name="Sheng Y."/>
            <person name="Liu T."/>
            <person name="Pan Y."/>
            <person name="Xia L."/>
            <person name="Li J."/>
            <person name="Zhao F."/>
            <person name="Cao W."/>
        </authorList>
    </citation>
    <scope>NUCLEOTIDE SEQUENCE</scope>
    <source>
        <strain evidence="2">Rmic-2018</strain>
        <tissue evidence="2">Larvae</tissue>
    </source>
</reference>
<gene>
    <name evidence="2" type="ORF">HPB51_005145</name>
</gene>
<comment type="caution">
    <text evidence="2">The sequence shown here is derived from an EMBL/GenBank/DDBJ whole genome shotgun (WGS) entry which is preliminary data.</text>
</comment>
<evidence type="ECO:0000256" key="1">
    <source>
        <dbReference type="SAM" id="MobiDB-lite"/>
    </source>
</evidence>